<dbReference type="FunFam" id="3.20.20.70:FF:000076">
    <property type="entry name" value="Nicotinate phosphoribosyltransferase"/>
    <property type="match status" value="1"/>
</dbReference>
<dbReference type="GO" id="GO:0047280">
    <property type="term" value="F:nicotinamide phosphoribosyltransferase activity"/>
    <property type="evidence" value="ECO:0007669"/>
    <property type="project" value="UniProtKB-ARBA"/>
</dbReference>
<evidence type="ECO:0000313" key="14">
    <source>
        <dbReference type="Proteomes" id="UP000474175"/>
    </source>
</evidence>
<comment type="catalytic activity">
    <reaction evidence="8 9">
        <text>5-phospho-alpha-D-ribose 1-diphosphate + nicotinate + ATP + H2O = nicotinate beta-D-ribonucleotide + ADP + phosphate + diphosphate</text>
        <dbReference type="Rhea" id="RHEA:36163"/>
        <dbReference type="ChEBI" id="CHEBI:15377"/>
        <dbReference type="ChEBI" id="CHEBI:30616"/>
        <dbReference type="ChEBI" id="CHEBI:32544"/>
        <dbReference type="ChEBI" id="CHEBI:33019"/>
        <dbReference type="ChEBI" id="CHEBI:43474"/>
        <dbReference type="ChEBI" id="CHEBI:57502"/>
        <dbReference type="ChEBI" id="CHEBI:58017"/>
        <dbReference type="ChEBI" id="CHEBI:456216"/>
        <dbReference type="EC" id="6.3.4.21"/>
    </reaction>
</comment>
<dbReference type="PIRSF" id="PIRSF000484">
    <property type="entry name" value="NAPRT"/>
    <property type="match status" value="1"/>
</dbReference>
<comment type="similarity">
    <text evidence="2 9">Belongs to the NAPRTase family.</text>
</comment>
<dbReference type="SUPFAM" id="SSF51690">
    <property type="entry name" value="Nicotinate/Quinolinate PRTase C-terminal domain-like"/>
    <property type="match status" value="1"/>
</dbReference>
<dbReference type="Gene3D" id="3.20.20.70">
    <property type="entry name" value="Aldolase class I"/>
    <property type="match status" value="1"/>
</dbReference>
<feature type="domain" description="Nicotinate phosphoribosyltransferase N-terminal" evidence="11">
    <location>
        <begin position="12"/>
        <end position="142"/>
    </location>
</feature>
<dbReference type="NCBIfam" id="NF006695">
    <property type="entry name" value="PRK09243.1-2"/>
    <property type="match status" value="1"/>
</dbReference>
<dbReference type="EMBL" id="JAAFZH010000004">
    <property type="protein sequence ID" value="NDU95623.1"/>
    <property type="molecule type" value="Genomic_DNA"/>
</dbReference>
<dbReference type="NCBIfam" id="TIGR01513">
    <property type="entry name" value="NAPRTase_put"/>
    <property type="match status" value="1"/>
</dbReference>
<organism evidence="13 14">
    <name type="scientific">Spirosoma terrae</name>
    <dbReference type="NCBI Taxonomy" id="1968276"/>
    <lineage>
        <taxon>Bacteria</taxon>
        <taxon>Pseudomonadati</taxon>
        <taxon>Bacteroidota</taxon>
        <taxon>Cytophagia</taxon>
        <taxon>Cytophagales</taxon>
        <taxon>Cytophagaceae</taxon>
        <taxon>Spirosoma</taxon>
    </lineage>
</organism>
<dbReference type="UniPathway" id="UPA00253">
    <property type="reaction ID" value="UER00457"/>
</dbReference>
<proteinExistence type="inferred from homology"/>
<evidence type="ECO:0000256" key="5">
    <source>
        <dbReference type="ARBA" id="ARBA00022598"/>
    </source>
</evidence>
<dbReference type="Pfam" id="PF17767">
    <property type="entry name" value="NAPRTase_N"/>
    <property type="match status" value="1"/>
</dbReference>
<feature type="domain" description="Nicotinate/nicotinamide phosphoribosyltransferase" evidence="10">
    <location>
        <begin position="165"/>
        <end position="348"/>
    </location>
</feature>
<dbReference type="GO" id="GO:0005829">
    <property type="term" value="C:cytosol"/>
    <property type="evidence" value="ECO:0007669"/>
    <property type="project" value="TreeGrafter"/>
</dbReference>
<dbReference type="Gene3D" id="3.20.140.10">
    <property type="entry name" value="nicotinate phosphoribosyltransferase"/>
    <property type="match status" value="1"/>
</dbReference>
<dbReference type="SUPFAM" id="SSF54675">
    <property type="entry name" value="Nicotinate/Quinolinate PRTase N-terminal domain-like"/>
    <property type="match status" value="1"/>
</dbReference>
<evidence type="ECO:0000256" key="1">
    <source>
        <dbReference type="ARBA" id="ARBA00004952"/>
    </source>
</evidence>
<dbReference type="NCBIfam" id="NF009131">
    <property type="entry name" value="PRK12484.1"/>
    <property type="match status" value="1"/>
</dbReference>
<dbReference type="InterPro" id="IPR041525">
    <property type="entry name" value="N/Namide_PRibTrfase"/>
</dbReference>
<dbReference type="Pfam" id="PF04095">
    <property type="entry name" value="NAPRTase"/>
    <property type="match status" value="1"/>
</dbReference>
<comment type="pathway">
    <text evidence="1 9">Cofactor biosynthesis; NAD(+) biosynthesis; nicotinate D-ribonucleotide from nicotinate: step 1/1.</text>
</comment>
<dbReference type="Proteomes" id="UP000474175">
    <property type="component" value="Unassembled WGS sequence"/>
</dbReference>
<evidence type="ECO:0000256" key="8">
    <source>
        <dbReference type="ARBA" id="ARBA00048668"/>
    </source>
</evidence>
<sequence>MTNKLYDTSLSLLTDLYQVTMAYGYWKSGTAEKESVFNLYFRKHPFGGGFTIACGLTNVIGYIENFKLSKKDIRYLRSLTGNDGQPLFEEAFLDYLANLKLTCDIEAIPEGTVVFPNEPLVRVRGPILQCQLLETPLLNLINFESLIATKAARLRLVVEKDTLLEFGLRRAQGVDGGMTASRAAYIGGCDATSNVLAGKLYGIPVRGTHAHSWVMSFDNELEAFQTYADVLPNNVTLLVDTYDSLEGVRNAIKTGYQLKERGYKLAAIRLDSGDLAYLSIEARKLLDEAGFTDTSIVASNDLDETIINSLKQQGAKITIWGVGTKLVTAFDQPALGGVYKLAALKHDSAVSATLGEWDYKMKLSEQAIKISTPGIQQVRRFRNEQGFLADMIYNENSFASEKQQATMIDPLDFTKRRKFDADQPYEDLLVPVFRSGKLVYESQDIHAIRERVQTQLAGLHPGVKRFVNPHLYPVGLEKNLHEMKTELILKLREG</sequence>
<keyword evidence="14" id="KW-1185">Reference proteome</keyword>
<keyword evidence="7 9" id="KW-0808">Transferase</keyword>
<keyword evidence="5 9" id="KW-0436">Ligase</keyword>
<dbReference type="EC" id="6.3.4.21" evidence="3 9"/>
<dbReference type="Pfam" id="PF17956">
    <property type="entry name" value="NAPRTase_C"/>
    <property type="match status" value="1"/>
</dbReference>
<dbReference type="InterPro" id="IPR007229">
    <property type="entry name" value="Nic_PRibTrfase-Fam"/>
</dbReference>
<evidence type="ECO:0000256" key="6">
    <source>
        <dbReference type="ARBA" id="ARBA00022642"/>
    </source>
</evidence>
<feature type="domain" description="Nicotinate phosphoribosyltransferase C-terminal" evidence="12">
    <location>
        <begin position="378"/>
        <end position="484"/>
    </location>
</feature>
<name>A0A6L9L9Z1_9BACT</name>
<evidence type="ECO:0000256" key="7">
    <source>
        <dbReference type="ARBA" id="ARBA00022679"/>
    </source>
</evidence>
<comment type="caution">
    <text evidence="13">The sequence shown here is derived from an EMBL/GenBank/DDBJ whole genome shotgun (WGS) entry which is preliminary data.</text>
</comment>
<dbReference type="PANTHER" id="PTHR11098:SF1">
    <property type="entry name" value="NICOTINATE PHOSPHORIBOSYLTRANSFERASE"/>
    <property type="match status" value="1"/>
</dbReference>
<evidence type="ECO:0000256" key="4">
    <source>
        <dbReference type="ARBA" id="ARBA00022553"/>
    </source>
</evidence>
<evidence type="ECO:0000256" key="3">
    <source>
        <dbReference type="ARBA" id="ARBA00013236"/>
    </source>
</evidence>
<dbReference type="InterPro" id="IPR041619">
    <property type="entry name" value="NAPRTase_C"/>
</dbReference>
<protein>
    <recommendedName>
        <fullName evidence="3 9">Nicotinate phosphoribosyltransferase</fullName>
        <ecNumber evidence="3 9">6.3.4.21</ecNumber>
    </recommendedName>
</protein>
<gene>
    <name evidence="13" type="ORF">GK108_12125</name>
</gene>
<evidence type="ECO:0000259" key="10">
    <source>
        <dbReference type="Pfam" id="PF04095"/>
    </source>
</evidence>
<evidence type="ECO:0000259" key="11">
    <source>
        <dbReference type="Pfam" id="PF17767"/>
    </source>
</evidence>
<dbReference type="InterPro" id="IPR013785">
    <property type="entry name" value="Aldolase_TIM"/>
</dbReference>
<dbReference type="PANTHER" id="PTHR11098">
    <property type="entry name" value="NICOTINATE PHOSPHORIBOSYLTRANSFERASE"/>
    <property type="match status" value="1"/>
</dbReference>
<dbReference type="InterPro" id="IPR006405">
    <property type="entry name" value="Nic_PRibTrfase_pncB"/>
</dbReference>
<keyword evidence="4" id="KW-0597">Phosphoprotein</keyword>
<evidence type="ECO:0000313" key="13">
    <source>
        <dbReference type="EMBL" id="NDU95623.1"/>
    </source>
</evidence>
<evidence type="ECO:0000259" key="12">
    <source>
        <dbReference type="Pfam" id="PF17956"/>
    </source>
</evidence>
<dbReference type="GO" id="GO:0004516">
    <property type="term" value="F:nicotinate phosphoribosyltransferase activity"/>
    <property type="evidence" value="ECO:0007669"/>
    <property type="project" value="UniProtKB-UniRule"/>
</dbReference>
<keyword evidence="13" id="KW-0328">Glycosyltransferase</keyword>
<comment type="PTM">
    <text evidence="9">Transiently phosphorylated on a His residue during the reaction cycle. Phosphorylation strongly increases the affinity for substrates and increases the rate of nicotinate D-ribonucleotide production. Dephosphorylation regenerates the low-affinity form of the enzyme, leading to product release.</text>
</comment>
<accession>A0A6L9L9Z1</accession>
<dbReference type="RefSeq" id="WP_163948013.1">
    <property type="nucleotide sequence ID" value="NZ_JAAFZH010000004.1"/>
</dbReference>
<evidence type="ECO:0000256" key="2">
    <source>
        <dbReference type="ARBA" id="ARBA00010897"/>
    </source>
</evidence>
<keyword evidence="6 9" id="KW-0662">Pyridine nucleotide biosynthesis</keyword>
<dbReference type="InterPro" id="IPR040727">
    <property type="entry name" value="NAPRTase_N"/>
</dbReference>
<comment type="function">
    <text evidence="9">Catalyzes the first step in the biosynthesis of NAD from nicotinic acid, the ATP-dependent synthesis of beta-nicotinate D-ribonucleotide from nicotinate and 5-phospho-D-ribose 1-phosphate.</text>
</comment>
<dbReference type="CDD" id="cd01570">
    <property type="entry name" value="NAPRTase_A"/>
    <property type="match status" value="1"/>
</dbReference>
<evidence type="ECO:0000256" key="9">
    <source>
        <dbReference type="RuleBase" id="RU365100"/>
    </source>
</evidence>
<reference evidence="13 14" key="1">
    <citation type="submission" date="2020-02" db="EMBL/GenBank/DDBJ databases">
        <title>Draft genome sequence of two Spirosoma agri KCTC 52727 and Spirosoma terrae KCTC 52035.</title>
        <authorList>
            <person name="Rojas J."/>
            <person name="Ambika Manirajan B."/>
            <person name="Suarez C."/>
            <person name="Ratering S."/>
            <person name="Schnell S."/>
        </authorList>
    </citation>
    <scope>NUCLEOTIDE SEQUENCE [LARGE SCALE GENOMIC DNA]</scope>
    <source>
        <strain evidence="13 14">KCTC 52035</strain>
    </source>
</reference>
<dbReference type="GO" id="GO:0034355">
    <property type="term" value="P:NAD+ biosynthetic process via the salvage pathway"/>
    <property type="evidence" value="ECO:0007669"/>
    <property type="project" value="TreeGrafter"/>
</dbReference>
<dbReference type="InterPro" id="IPR036068">
    <property type="entry name" value="Nicotinate_pribotase-like_C"/>
</dbReference>
<dbReference type="AlphaFoldDB" id="A0A6L9L9Z1"/>